<dbReference type="EMBL" id="WOCD01000001">
    <property type="protein sequence ID" value="MUH71110.1"/>
    <property type="molecule type" value="Genomic_DNA"/>
</dbReference>
<evidence type="ECO:0000313" key="5">
    <source>
        <dbReference type="Proteomes" id="UP000439994"/>
    </source>
</evidence>
<dbReference type="PROSITE" id="PS00922">
    <property type="entry name" value="TRANSGLYCOSYLASE"/>
    <property type="match status" value="1"/>
</dbReference>
<dbReference type="InterPro" id="IPR000189">
    <property type="entry name" value="Transglyc_AS"/>
</dbReference>
<reference evidence="4 5" key="1">
    <citation type="submission" date="2019-11" db="EMBL/GenBank/DDBJ databases">
        <title>P. haliotis isolates from Z. marina roots.</title>
        <authorList>
            <person name="Cohen M."/>
            <person name="Jospin G."/>
            <person name="Eisen J.A."/>
            <person name="Coil D.A."/>
        </authorList>
    </citation>
    <scope>NUCLEOTIDE SEQUENCE [LARGE SCALE GENOMIC DNA]</scope>
    <source>
        <strain evidence="4 5">UCD-MCMsp1aY</strain>
    </source>
</reference>
<dbReference type="SMART" id="SM00257">
    <property type="entry name" value="LysM"/>
    <property type="match status" value="3"/>
</dbReference>
<dbReference type="SUPFAM" id="SSF54106">
    <property type="entry name" value="LysM domain"/>
    <property type="match status" value="3"/>
</dbReference>
<sequence length="542" mass="60953">MYIKKNNIVILVSALIALAGCSSTPIASNDTEMVVSAPNLNNANSPSKIASPSEVVDALTLAALQPEVGSIDLDEEPMEFDDVWNRISYQLSIEIPQNRQVVTERNWYAKHPSYITRVAKRAEPFLHFIVEEIEKREMPIELALLPIVESAFDPFAYSHGRASGLWQFIPGTGNRFKLKQTWWYDGRRDVAASTRAALDYLSFLHKTLDGDWLNAIAAYNSGEGRVLRAIKRNRKRHLPTDFWSLDLPRETSAYVPKLLALSDLLKRSEEFKVSWYPIANEPAISVIDAKKQIDIAKAAELADMELNELHKMNPGYNQWATDPNGPHKFIVPIDKAESFKANLNALSDSERMAWTRYVVRSGDTLGGIAAKHKVSIAALRDINKIKGNMIRVKQALMVPTSSQAIDNYELTADNRLVKTQNKKRGSSTKETYIVKSGDTLWDISKAYKVNLRSLAKWNGMAPTDPLKPGKKLAIWTKTPTSEKQNGVVRKVTYKVRNGDSLARIAQKFKVNVTDIAKWNKLDTKKYLQPGQALKLFVDVTRS</sequence>
<evidence type="ECO:0000313" key="4">
    <source>
        <dbReference type="EMBL" id="MUH71110.1"/>
    </source>
</evidence>
<feature type="domain" description="LysM" evidence="3">
    <location>
        <begin position="491"/>
        <end position="535"/>
    </location>
</feature>
<dbReference type="AlphaFoldDB" id="A0A6N8F892"/>
<dbReference type="SUPFAM" id="SSF53955">
    <property type="entry name" value="Lysozyme-like"/>
    <property type="match status" value="1"/>
</dbReference>
<evidence type="ECO:0000256" key="1">
    <source>
        <dbReference type="ARBA" id="ARBA00007734"/>
    </source>
</evidence>
<dbReference type="GO" id="GO:0000270">
    <property type="term" value="P:peptidoglycan metabolic process"/>
    <property type="evidence" value="ECO:0007669"/>
    <property type="project" value="InterPro"/>
</dbReference>
<dbReference type="InterPro" id="IPR023346">
    <property type="entry name" value="Lysozyme-like_dom_sf"/>
</dbReference>
<organism evidence="4 5">
    <name type="scientific">Psychrosphaera haliotis</name>
    <dbReference type="NCBI Taxonomy" id="555083"/>
    <lineage>
        <taxon>Bacteria</taxon>
        <taxon>Pseudomonadati</taxon>
        <taxon>Pseudomonadota</taxon>
        <taxon>Gammaproteobacteria</taxon>
        <taxon>Alteromonadales</taxon>
        <taxon>Pseudoalteromonadaceae</taxon>
        <taxon>Psychrosphaera</taxon>
    </lineage>
</organism>
<evidence type="ECO:0000256" key="2">
    <source>
        <dbReference type="SAM" id="SignalP"/>
    </source>
</evidence>
<gene>
    <name evidence="4" type="ORF">GNP35_00520</name>
</gene>
<dbReference type="CDD" id="cd00118">
    <property type="entry name" value="LysM"/>
    <property type="match status" value="3"/>
</dbReference>
<dbReference type="Gene3D" id="3.10.350.10">
    <property type="entry name" value="LysM domain"/>
    <property type="match status" value="3"/>
</dbReference>
<proteinExistence type="inferred from homology"/>
<feature type="signal peptide" evidence="2">
    <location>
        <begin position="1"/>
        <end position="27"/>
    </location>
</feature>
<feature type="domain" description="LysM" evidence="3">
    <location>
        <begin position="430"/>
        <end position="474"/>
    </location>
</feature>
<dbReference type="PANTHER" id="PTHR33734:SF22">
    <property type="entry name" value="MEMBRANE-BOUND LYTIC MUREIN TRANSGLYCOSYLASE D"/>
    <property type="match status" value="1"/>
</dbReference>
<dbReference type="Pfam" id="PF01476">
    <property type="entry name" value="LysM"/>
    <property type="match status" value="3"/>
</dbReference>
<comment type="similarity">
    <text evidence="1">Belongs to the transglycosylase Slt family.</text>
</comment>
<keyword evidence="2" id="KW-0732">Signal</keyword>
<protein>
    <submittedName>
        <fullName evidence="4">LysM peptidoglycan-binding domain-containing protein</fullName>
    </submittedName>
</protein>
<dbReference type="PANTHER" id="PTHR33734">
    <property type="entry name" value="LYSM DOMAIN-CONTAINING GPI-ANCHORED PROTEIN 2"/>
    <property type="match status" value="1"/>
</dbReference>
<dbReference type="FunFam" id="1.10.530.10:FF:000004">
    <property type="entry name" value="Membrane-bound lytic murein transglycosylase D"/>
    <property type="match status" value="1"/>
</dbReference>
<dbReference type="Proteomes" id="UP000439994">
    <property type="component" value="Unassembled WGS sequence"/>
</dbReference>
<dbReference type="PROSITE" id="PS51257">
    <property type="entry name" value="PROKAR_LIPOPROTEIN"/>
    <property type="match status" value="1"/>
</dbReference>
<feature type="chain" id="PRO_5026975253" evidence="2">
    <location>
        <begin position="28"/>
        <end position="542"/>
    </location>
</feature>
<dbReference type="OrthoDB" id="9815002at2"/>
<dbReference type="InterPro" id="IPR008258">
    <property type="entry name" value="Transglycosylase_SLT_dom_1"/>
</dbReference>
<dbReference type="InterPro" id="IPR036779">
    <property type="entry name" value="LysM_dom_sf"/>
</dbReference>
<dbReference type="Gene3D" id="1.10.530.10">
    <property type="match status" value="1"/>
</dbReference>
<dbReference type="GO" id="GO:0008932">
    <property type="term" value="F:lytic endotransglycosylase activity"/>
    <property type="evidence" value="ECO:0007669"/>
    <property type="project" value="TreeGrafter"/>
</dbReference>
<dbReference type="InterPro" id="IPR018392">
    <property type="entry name" value="LysM"/>
</dbReference>
<accession>A0A6N8F892</accession>
<keyword evidence="5" id="KW-1185">Reference proteome</keyword>
<dbReference type="CDD" id="cd16894">
    <property type="entry name" value="MltD-like"/>
    <property type="match status" value="1"/>
</dbReference>
<name>A0A6N8F892_9GAMM</name>
<dbReference type="Pfam" id="PF01464">
    <property type="entry name" value="SLT"/>
    <property type="match status" value="1"/>
</dbReference>
<comment type="caution">
    <text evidence="4">The sequence shown here is derived from an EMBL/GenBank/DDBJ whole genome shotgun (WGS) entry which is preliminary data.</text>
</comment>
<evidence type="ECO:0000259" key="3">
    <source>
        <dbReference type="PROSITE" id="PS51782"/>
    </source>
</evidence>
<dbReference type="GO" id="GO:0016020">
    <property type="term" value="C:membrane"/>
    <property type="evidence" value="ECO:0007669"/>
    <property type="project" value="InterPro"/>
</dbReference>
<dbReference type="PROSITE" id="PS51782">
    <property type="entry name" value="LYSM"/>
    <property type="match status" value="3"/>
</dbReference>
<dbReference type="RefSeq" id="WP_155693547.1">
    <property type="nucleotide sequence ID" value="NZ_WOCD01000001.1"/>
</dbReference>
<feature type="domain" description="LysM" evidence="3">
    <location>
        <begin position="355"/>
        <end position="398"/>
    </location>
</feature>